<comment type="caution">
    <text evidence="1">The sequence shown here is derived from an EMBL/GenBank/DDBJ whole genome shotgun (WGS) entry which is preliminary data.</text>
</comment>
<name>A0A6D0GCG0_ECOLX</name>
<accession>A0A6D0GCG0</accession>
<proteinExistence type="predicted"/>
<sequence length="78" mass="7619">MQPSGGGTGLLPFFPSLNLLSGGGNGFPSLPFGGSDGFLQSTFLGRAGGSAACVTLTESNMPAAVSAAIIILFIVCPG</sequence>
<dbReference type="EMBL" id="WSGM01000015">
    <property type="protein sequence ID" value="KAE9728741.1"/>
    <property type="molecule type" value="Genomic_DNA"/>
</dbReference>
<evidence type="ECO:0000313" key="1">
    <source>
        <dbReference type="EMBL" id="KAE9728741.1"/>
    </source>
</evidence>
<gene>
    <name evidence="1" type="ORF">GP711_20905</name>
</gene>
<dbReference type="AlphaFoldDB" id="A0A6D0GCG0"/>
<organism evidence="1 2">
    <name type="scientific">Escherichia coli</name>
    <dbReference type="NCBI Taxonomy" id="562"/>
    <lineage>
        <taxon>Bacteria</taxon>
        <taxon>Pseudomonadati</taxon>
        <taxon>Pseudomonadota</taxon>
        <taxon>Gammaproteobacteria</taxon>
        <taxon>Enterobacterales</taxon>
        <taxon>Enterobacteriaceae</taxon>
        <taxon>Escherichia</taxon>
    </lineage>
</organism>
<reference evidence="1 2" key="1">
    <citation type="submission" date="2019-10" db="EMBL/GenBank/DDBJ databases">
        <title>Antimicrobial-resistant enteric bacteria are widely distributed amongst people, animals and the environment in northern Tanzania.</title>
        <authorList>
            <person name="Subbiah M."/>
            <person name="Call D.R."/>
        </authorList>
    </citation>
    <scope>NUCLEOTIDE SEQUENCE [LARGE SCALE GENOMIC DNA]</scope>
    <source>
        <strain evidence="1 2">TzEc067</strain>
    </source>
</reference>
<evidence type="ECO:0000313" key="2">
    <source>
        <dbReference type="Proteomes" id="UP000437875"/>
    </source>
</evidence>
<dbReference type="Proteomes" id="UP000437875">
    <property type="component" value="Unassembled WGS sequence"/>
</dbReference>
<dbReference type="RefSeq" id="WP_157702639.1">
    <property type="nucleotide sequence ID" value="NZ_WSGM01000015.1"/>
</dbReference>
<protein>
    <submittedName>
        <fullName evidence="1">Uncharacterized protein</fullName>
    </submittedName>
</protein>